<dbReference type="GO" id="GO:0046872">
    <property type="term" value="F:metal ion binding"/>
    <property type="evidence" value="ECO:0007669"/>
    <property type="project" value="UniProtKB-KW"/>
</dbReference>
<dbReference type="Pfam" id="PF01152">
    <property type="entry name" value="Bac_globin"/>
    <property type="match status" value="1"/>
</dbReference>
<feature type="region of interest" description="Disordered" evidence="6">
    <location>
        <begin position="1"/>
        <end position="20"/>
    </location>
</feature>
<dbReference type="InterPro" id="IPR009050">
    <property type="entry name" value="Globin-like_sf"/>
</dbReference>
<dbReference type="InterPro" id="IPR044203">
    <property type="entry name" value="GlbO/GLB3-like"/>
</dbReference>
<sequence length="142" mass="16384">MVSMNQPMSEPATKHPWGDAETPYLEIGEEAGVRRLCESFYRYIDADAPTVRAMLPREISASVRKLFMYLSGWFGGPDLYIAEYGHPRMRMRHAPFSIGVVEAEEWLSCMNKAMDECGIDGQLRLFLETQFHQLGHHMRNRD</sequence>
<dbReference type="GO" id="GO:0020037">
    <property type="term" value="F:heme binding"/>
    <property type="evidence" value="ECO:0007669"/>
    <property type="project" value="InterPro"/>
</dbReference>
<reference evidence="7" key="1">
    <citation type="submission" date="2018-06" db="EMBL/GenBank/DDBJ databases">
        <authorList>
            <person name="Zhirakovskaya E."/>
        </authorList>
    </citation>
    <scope>NUCLEOTIDE SEQUENCE</scope>
</reference>
<evidence type="ECO:0000256" key="6">
    <source>
        <dbReference type="SAM" id="MobiDB-lite"/>
    </source>
</evidence>
<dbReference type="InterPro" id="IPR001486">
    <property type="entry name" value="Hemoglobin_trunc"/>
</dbReference>
<accession>A0A3B0T1Z5</accession>
<keyword evidence="4" id="KW-0408">Iron</keyword>
<dbReference type="SUPFAM" id="SSF46458">
    <property type="entry name" value="Globin-like"/>
    <property type="match status" value="1"/>
</dbReference>
<dbReference type="GO" id="GO:0005344">
    <property type="term" value="F:oxygen carrier activity"/>
    <property type="evidence" value="ECO:0007669"/>
    <property type="project" value="InterPro"/>
</dbReference>
<dbReference type="Gene3D" id="1.10.490.10">
    <property type="entry name" value="Globins"/>
    <property type="match status" value="1"/>
</dbReference>
<dbReference type="GO" id="GO:0019825">
    <property type="term" value="F:oxygen binding"/>
    <property type="evidence" value="ECO:0007669"/>
    <property type="project" value="InterPro"/>
</dbReference>
<dbReference type="PANTHER" id="PTHR47366:SF1">
    <property type="entry name" value="TWO-ON-TWO HEMOGLOBIN-3"/>
    <property type="match status" value="1"/>
</dbReference>
<proteinExistence type="inferred from homology"/>
<keyword evidence="2" id="KW-0349">Heme</keyword>
<dbReference type="PANTHER" id="PTHR47366">
    <property type="entry name" value="TWO-ON-TWO HEMOGLOBIN-3"/>
    <property type="match status" value="1"/>
</dbReference>
<dbReference type="InterPro" id="IPR012292">
    <property type="entry name" value="Globin/Proto"/>
</dbReference>
<dbReference type="EMBL" id="UOEK01000400">
    <property type="protein sequence ID" value="VAW07387.1"/>
    <property type="molecule type" value="Genomic_DNA"/>
</dbReference>
<evidence type="ECO:0000256" key="3">
    <source>
        <dbReference type="ARBA" id="ARBA00022723"/>
    </source>
</evidence>
<evidence type="ECO:0000313" key="7">
    <source>
        <dbReference type="EMBL" id="VAW07387.1"/>
    </source>
</evidence>
<protein>
    <submittedName>
        <fullName evidence="7">Hemoglobin-like protein HbO</fullName>
    </submittedName>
</protein>
<gene>
    <name evidence="7" type="ORF">MNBD_ACTINO02-1867</name>
</gene>
<evidence type="ECO:0000256" key="5">
    <source>
        <dbReference type="ARBA" id="ARBA00034496"/>
    </source>
</evidence>
<dbReference type="AlphaFoldDB" id="A0A3B0T1Z5"/>
<keyword evidence="1" id="KW-0813">Transport</keyword>
<keyword evidence="3" id="KW-0479">Metal-binding</keyword>
<evidence type="ECO:0000256" key="1">
    <source>
        <dbReference type="ARBA" id="ARBA00022448"/>
    </source>
</evidence>
<organism evidence="7">
    <name type="scientific">hydrothermal vent metagenome</name>
    <dbReference type="NCBI Taxonomy" id="652676"/>
    <lineage>
        <taxon>unclassified sequences</taxon>
        <taxon>metagenomes</taxon>
        <taxon>ecological metagenomes</taxon>
    </lineage>
</organism>
<comment type="similarity">
    <text evidence="5">Belongs to the truncated hemoglobin family. Group II subfamily.</text>
</comment>
<name>A0A3B0T1Z5_9ZZZZ</name>
<evidence type="ECO:0000256" key="4">
    <source>
        <dbReference type="ARBA" id="ARBA00023004"/>
    </source>
</evidence>
<evidence type="ECO:0000256" key="2">
    <source>
        <dbReference type="ARBA" id="ARBA00022617"/>
    </source>
</evidence>
<dbReference type="CDD" id="cd14773">
    <property type="entry name" value="TrHb2_PhHbO-like_O"/>
    <property type="match status" value="1"/>
</dbReference>